<evidence type="ECO:0000313" key="1">
    <source>
        <dbReference type="Proteomes" id="UP000504610"/>
    </source>
</evidence>
<keyword evidence="1" id="KW-1185">Reference proteome</keyword>
<dbReference type="PANTHER" id="PTHR47926:SF433">
    <property type="entry name" value="PENTATRICOPEPTIDE REPEAT-CONTAINING PROTEIN"/>
    <property type="match status" value="1"/>
</dbReference>
<dbReference type="NCBIfam" id="TIGR00756">
    <property type="entry name" value="PPR"/>
    <property type="match status" value="5"/>
</dbReference>
<reference evidence="2" key="2">
    <citation type="submission" date="2025-08" db="UniProtKB">
        <authorList>
            <consortium name="RefSeq"/>
        </authorList>
    </citation>
    <scope>IDENTIFICATION</scope>
    <source>
        <tissue evidence="2">Leaf</tissue>
    </source>
</reference>
<reference evidence="1" key="1">
    <citation type="journal article" date="2019" name="Database">
        <title>The radish genome database (RadishGD): an integrated information resource for radish genomics.</title>
        <authorList>
            <person name="Yu H.J."/>
            <person name="Baek S."/>
            <person name="Lee Y.J."/>
            <person name="Cho A."/>
            <person name="Mun J.H."/>
        </authorList>
    </citation>
    <scope>NUCLEOTIDE SEQUENCE [LARGE SCALE GENOMIC DNA]</scope>
    <source>
        <strain evidence="1">cv. WK10039</strain>
    </source>
</reference>
<proteinExistence type="predicted"/>
<dbReference type="GeneID" id="108849792"/>
<dbReference type="GO" id="GO:0009451">
    <property type="term" value="P:RNA modification"/>
    <property type="evidence" value="ECO:0007669"/>
    <property type="project" value="InterPro"/>
</dbReference>
<name>A0A6J0N4N3_RAPSA</name>
<protein>
    <submittedName>
        <fullName evidence="2">Pentatricopeptide repeat-containing protein At5g15300</fullName>
    </submittedName>
</protein>
<dbReference type="SUPFAM" id="SSF52047">
    <property type="entry name" value="RNI-like"/>
    <property type="match status" value="1"/>
</dbReference>
<dbReference type="InterPro" id="IPR002885">
    <property type="entry name" value="PPR_rpt"/>
</dbReference>
<dbReference type="Pfam" id="PF20431">
    <property type="entry name" value="E_motif"/>
    <property type="match status" value="1"/>
</dbReference>
<organism evidence="1 2">
    <name type="scientific">Raphanus sativus</name>
    <name type="common">Radish</name>
    <name type="synonym">Raphanus raphanistrum var. sativus</name>
    <dbReference type="NCBI Taxonomy" id="3726"/>
    <lineage>
        <taxon>Eukaryota</taxon>
        <taxon>Viridiplantae</taxon>
        <taxon>Streptophyta</taxon>
        <taxon>Embryophyta</taxon>
        <taxon>Tracheophyta</taxon>
        <taxon>Spermatophyta</taxon>
        <taxon>Magnoliopsida</taxon>
        <taxon>eudicotyledons</taxon>
        <taxon>Gunneridae</taxon>
        <taxon>Pentapetalae</taxon>
        <taxon>rosids</taxon>
        <taxon>malvids</taxon>
        <taxon>Brassicales</taxon>
        <taxon>Brassicaceae</taxon>
        <taxon>Brassiceae</taxon>
        <taxon>Raphanus</taxon>
    </lineage>
</organism>
<gene>
    <name evidence="2" type="primary">LOC108849792</name>
</gene>
<dbReference type="Proteomes" id="UP000504610">
    <property type="component" value="Chromosome 4"/>
</dbReference>
<dbReference type="GO" id="GO:0003723">
    <property type="term" value="F:RNA binding"/>
    <property type="evidence" value="ECO:0007669"/>
    <property type="project" value="InterPro"/>
</dbReference>
<dbReference type="AlphaFoldDB" id="A0A6J0N4N3"/>
<sequence length="565" mass="63512">MFYISASLLRTLDVGYNRLTVNLPRSLQRCSSLISPNVDNNNNNNITTPTATLNHLINVHLRRHDDDGLVEARRLFNQNRTSTTSLDISTWNAMISAYVQRGLMTGARQVFDQMPVRDLASWNTMLIGLKKARDDPESVIRLFIDMRRSSLNPDELTLPAVIDAAVSVSVSGSAFFFRVLVLQIHALAIRLGLSSSSALLRGYTSLRDVRGLERVFEEISVKDVVSWNVLITGYMKLGFVEDGERAFCEMRERNMVTWHTMLIGYINNEEMGKARDFFSKMSQRNVFSWTVMINGYVKCMEFKVAFLLFREMVEFWSNRPSHYTFSSVLKACAASSSLLMGRQVHSMIAKRGMDCDVVLSTSLVDMYAKSGDITAALGVFRAMPVKNPASWNSMIGGFARHGLGVEALEEFERMVQCGYKPDQVTFINLLSACAHAGLVEEGEKQFMLMGRFGISAEKEHYACMVDLLARAGQLDKAERLIKGMPFEPDFVIWGALLGACGLHSCLELGEVAAKGISRLRREHPAAYDVLCRVHGEKGDWTSVIELRRLMRKTKAKKQDASSWIE</sequence>
<dbReference type="FunFam" id="1.25.40.10:FF:000090">
    <property type="entry name" value="Pentatricopeptide repeat-containing protein, chloroplastic"/>
    <property type="match status" value="1"/>
</dbReference>
<accession>A0A6J0N4N3</accession>
<dbReference type="InterPro" id="IPR011990">
    <property type="entry name" value="TPR-like_helical_dom_sf"/>
</dbReference>
<evidence type="ECO:0000313" key="2">
    <source>
        <dbReference type="RefSeq" id="XP_018478897.1"/>
    </source>
</evidence>
<dbReference type="PROSITE" id="PS51375">
    <property type="entry name" value="PPR"/>
    <property type="match status" value="5"/>
</dbReference>
<dbReference type="InterPro" id="IPR046960">
    <property type="entry name" value="PPR_At4g14850-like_plant"/>
</dbReference>
<dbReference type="Pfam" id="PF01535">
    <property type="entry name" value="PPR"/>
    <property type="match status" value="4"/>
</dbReference>
<dbReference type="KEGG" id="rsz:108849792"/>
<dbReference type="Gene3D" id="1.25.40.10">
    <property type="entry name" value="Tetratricopeptide repeat domain"/>
    <property type="match status" value="4"/>
</dbReference>
<dbReference type="InterPro" id="IPR046848">
    <property type="entry name" value="E_motif"/>
</dbReference>
<dbReference type="PANTHER" id="PTHR47926">
    <property type="entry name" value="PENTATRICOPEPTIDE REPEAT-CONTAINING PROTEIN"/>
    <property type="match status" value="1"/>
</dbReference>
<dbReference type="RefSeq" id="XP_018478897.1">
    <property type="nucleotide sequence ID" value="XM_018623395.2"/>
</dbReference>
<dbReference type="Pfam" id="PF13041">
    <property type="entry name" value="PPR_2"/>
    <property type="match status" value="2"/>
</dbReference>
<dbReference type="OrthoDB" id="185373at2759"/>